<dbReference type="Proteomes" id="UP000278807">
    <property type="component" value="Unassembled WGS sequence"/>
</dbReference>
<feature type="transmembrane region" description="Helical" evidence="2">
    <location>
        <begin position="12"/>
        <end position="33"/>
    </location>
</feature>
<protein>
    <submittedName>
        <fullName evidence="5">FAM176 domain-containing protein</fullName>
    </submittedName>
</protein>
<feature type="transmembrane region" description="Helical" evidence="2">
    <location>
        <begin position="45"/>
        <end position="67"/>
    </location>
</feature>
<proteinExistence type="predicted"/>
<evidence type="ECO:0000313" key="4">
    <source>
        <dbReference type="Proteomes" id="UP000278807"/>
    </source>
</evidence>
<name>A0A0R3T9N1_RODNA</name>
<feature type="compositionally biased region" description="Basic and acidic residues" evidence="1">
    <location>
        <begin position="95"/>
        <end position="105"/>
    </location>
</feature>
<feature type="region of interest" description="Disordered" evidence="1">
    <location>
        <begin position="79"/>
        <end position="105"/>
    </location>
</feature>
<reference evidence="5" key="1">
    <citation type="submission" date="2017-02" db="UniProtKB">
        <authorList>
            <consortium name="WormBaseParasite"/>
        </authorList>
    </citation>
    <scope>IDENTIFICATION</scope>
</reference>
<keyword evidence="2" id="KW-0812">Transmembrane</keyword>
<keyword evidence="2" id="KW-0472">Membrane</keyword>
<reference evidence="3 4" key="2">
    <citation type="submission" date="2018-11" db="EMBL/GenBank/DDBJ databases">
        <authorList>
            <consortium name="Pathogen Informatics"/>
        </authorList>
    </citation>
    <scope>NUCLEOTIDE SEQUENCE [LARGE SCALE GENOMIC DNA]</scope>
</reference>
<dbReference type="AlphaFoldDB" id="A0A0R3T9N1"/>
<organism evidence="5">
    <name type="scientific">Rodentolepis nana</name>
    <name type="common">Dwarf tapeworm</name>
    <name type="synonym">Hymenolepis nana</name>
    <dbReference type="NCBI Taxonomy" id="102285"/>
    <lineage>
        <taxon>Eukaryota</taxon>
        <taxon>Metazoa</taxon>
        <taxon>Spiralia</taxon>
        <taxon>Lophotrochozoa</taxon>
        <taxon>Platyhelminthes</taxon>
        <taxon>Cestoda</taxon>
        <taxon>Eucestoda</taxon>
        <taxon>Cyclophyllidea</taxon>
        <taxon>Hymenolepididae</taxon>
        <taxon>Rodentolepis</taxon>
    </lineage>
</organism>
<feature type="compositionally biased region" description="Acidic residues" evidence="1">
    <location>
        <begin position="79"/>
        <end position="94"/>
    </location>
</feature>
<keyword evidence="4" id="KW-1185">Reference proteome</keyword>
<evidence type="ECO:0000313" key="3">
    <source>
        <dbReference type="EMBL" id="VDN99627.1"/>
    </source>
</evidence>
<dbReference type="WBParaSite" id="HNAJ_0000377001-mRNA-1">
    <property type="protein sequence ID" value="HNAJ_0000377001-mRNA-1"/>
    <property type="gene ID" value="HNAJ_0000377001"/>
</dbReference>
<sequence>MGCSGKRGVCMWIWIVVALCGITAAGVGTYFSIEKCSAENMGKTDCILSLFSCGVGGLATCLALFGICCLPARQKHESLEEEVDSEEDMENAETDEPKRSRWFKKDNDEPEHLGWQFDLFLKEASKHPEVLEIAGNFLLRLAKHKK</sequence>
<evidence type="ECO:0000313" key="5">
    <source>
        <dbReference type="WBParaSite" id="HNAJ_0000377001-mRNA-1"/>
    </source>
</evidence>
<gene>
    <name evidence="3" type="ORF">HNAJ_LOCUS3768</name>
</gene>
<keyword evidence="2" id="KW-1133">Transmembrane helix</keyword>
<evidence type="ECO:0000256" key="1">
    <source>
        <dbReference type="SAM" id="MobiDB-lite"/>
    </source>
</evidence>
<evidence type="ECO:0000256" key="2">
    <source>
        <dbReference type="SAM" id="Phobius"/>
    </source>
</evidence>
<accession>A0A0R3T9N1</accession>
<dbReference type="EMBL" id="UZAE01002322">
    <property type="protein sequence ID" value="VDN99627.1"/>
    <property type="molecule type" value="Genomic_DNA"/>
</dbReference>